<evidence type="ECO:0000256" key="7">
    <source>
        <dbReference type="SAM" id="MobiDB-lite"/>
    </source>
</evidence>
<feature type="compositionally biased region" description="Basic and acidic residues" evidence="7">
    <location>
        <begin position="345"/>
        <end position="363"/>
    </location>
</feature>
<reference evidence="9" key="1">
    <citation type="submission" date="2022-07" db="EMBL/GenBank/DDBJ databases">
        <title>Genome analysis of Parmales, a sister group of diatoms, reveals the evolutionary specialization of diatoms from phago-mixotrophs to photoautotrophs.</title>
        <authorList>
            <person name="Ban H."/>
            <person name="Sato S."/>
            <person name="Yoshikawa S."/>
            <person name="Kazumasa Y."/>
            <person name="Nakamura Y."/>
            <person name="Ichinomiya M."/>
            <person name="Saitoh K."/>
            <person name="Sato N."/>
            <person name="Blanc-Mathieu R."/>
            <person name="Endo H."/>
            <person name="Kuwata A."/>
            <person name="Ogata H."/>
        </authorList>
    </citation>
    <scope>NUCLEOTIDE SEQUENCE</scope>
</reference>
<accession>A0A9W7KT76</accession>
<dbReference type="FunFam" id="1.10.20.10:FF:000062">
    <property type="entry name" value="Nuclear transcription factor Y subunit C"/>
    <property type="match status" value="1"/>
</dbReference>
<feature type="region of interest" description="Disordered" evidence="7">
    <location>
        <begin position="497"/>
        <end position="526"/>
    </location>
</feature>
<keyword evidence="5" id="KW-0539">Nucleus</keyword>
<protein>
    <recommendedName>
        <fullName evidence="8">Transcription factor CBF/NF-Y/archaeal histone domain-containing protein</fullName>
    </recommendedName>
</protein>
<dbReference type="GO" id="GO:0000981">
    <property type="term" value="F:DNA-binding transcription factor activity, RNA polymerase II-specific"/>
    <property type="evidence" value="ECO:0007669"/>
    <property type="project" value="TreeGrafter"/>
</dbReference>
<gene>
    <name evidence="9" type="ORF">TrRE_jg2591</name>
</gene>
<dbReference type="AlphaFoldDB" id="A0A9W7KT76"/>
<dbReference type="Gene3D" id="1.10.20.10">
    <property type="entry name" value="Histone, subunit A"/>
    <property type="match status" value="1"/>
</dbReference>
<feature type="region of interest" description="Disordered" evidence="7">
    <location>
        <begin position="345"/>
        <end position="367"/>
    </location>
</feature>
<dbReference type="EMBL" id="BRXZ01000376">
    <property type="protein sequence ID" value="GMI10475.1"/>
    <property type="molecule type" value="Genomic_DNA"/>
</dbReference>
<evidence type="ECO:0000256" key="1">
    <source>
        <dbReference type="ARBA" id="ARBA00004123"/>
    </source>
</evidence>
<comment type="subcellular location">
    <subcellularLocation>
        <location evidence="1">Nucleus</location>
    </subcellularLocation>
</comment>
<sequence length="526" mass="58530">MRPPPHCALQEPGNNPGMQIKGVVQAQLPAFKPTFEVTYVINCCPWVTAAASDLAEEIVRRENSSRICIGSIPGSWSSPRALPPPKFLPSSSRSSTSSEANGKGPWDWEDDGTATGFSSHAVEVMMGLIRSASDSALNKFDRSCGMPPFILDSSVRYVALGMIEAAKVAGDWVERNEMVEVEGRKETVGEIERSSHAKANEIIHLNGTAEGAGQRERAMRVHQLSQALCYKRIERGGREGRIRDKWGEVKGRIRRMKKTVAERYEERLKGLKDGEEKRNFEKLREAQIKAGGDYERLVKEHMVKVMSSRPSVGWTKREELEGQMVGNMEGQWKTFGTQLDEMSKRYEDAKRQEEGKGGKKGEDATGDSIFGAGEQVMGAEEVAAEIDKQMVGYWSKQEKAIDDMEIGTEQEFKNHNDLPLARIKRIMKSDEDVRMISAEAPVLFAKACELFILELTLSSWCHSQGQKRRTVQREDIQNAVKSTEVLDFLVDVITEDGMDDGPPGPDEMGMMEEPPGGVTRIVSQGS</sequence>
<keyword evidence="3" id="KW-0238">DNA-binding</keyword>
<comment type="similarity">
    <text evidence="6">Belongs to the NFYC/HAP5 subunit family.</text>
</comment>
<dbReference type="InterPro" id="IPR009072">
    <property type="entry name" value="Histone-fold"/>
</dbReference>
<evidence type="ECO:0000313" key="9">
    <source>
        <dbReference type="EMBL" id="GMI10475.1"/>
    </source>
</evidence>
<dbReference type="CDD" id="cd22908">
    <property type="entry name" value="HFD_NFYC-like"/>
    <property type="match status" value="1"/>
</dbReference>
<feature type="region of interest" description="Disordered" evidence="7">
    <location>
        <begin position="80"/>
        <end position="112"/>
    </location>
</feature>
<keyword evidence="2" id="KW-0805">Transcription regulation</keyword>
<keyword evidence="4" id="KW-0804">Transcription</keyword>
<dbReference type="InterPro" id="IPR050568">
    <property type="entry name" value="Transcr_DNA_Rep_Reg"/>
</dbReference>
<keyword evidence="10" id="KW-1185">Reference proteome</keyword>
<evidence type="ECO:0000256" key="4">
    <source>
        <dbReference type="ARBA" id="ARBA00023163"/>
    </source>
</evidence>
<feature type="domain" description="Transcription factor CBF/NF-Y/archaeal histone" evidence="8">
    <location>
        <begin position="418"/>
        <end position="480"/>
    </location>
</feature>
<dbReference type="PANTHER" id="PTHR10252:SF8">
    <property type="entry name" value="NUCLEAR TRANSCRIPTION FACTOR Y SUBUNIT GAMMA"/>
    <property type="match status" value="1"/>
</dbReference>
<evidence type="ECO:0000256" key="2">
    <source>
        <dbReference type="ARBA" id="ARBA00023015"/>
    </source>
</evidence>
<dbReference type="GO" id="GO:0005634">
    <property type="term" value="C:nucleus"/>
    <property type="evidence" value="ECO:0007669"/>
    <property type="project" value="UniProtKB-SubCell"/>
</dbReference>
<dbReference type="OrthoDB" id="1272441at2759"/>
<name>A0A9W7KT76_9STRA</name>
<dbReference type="InterPro" id="IPR003958">
    <property type="entry name" value="CBFA_NFYB_domain"/>
</dbReference>
<evidence type="ECO:0000256" key="6">
    <source>
        <dbReference type="ARBA" id="ARBA00038129"/>
    </source>
</evidence>
<dbReference type="Pfam" id="PF00808">
    <property type="entry name" value="CBFD_NFYB_HMF"/>
    <property type="match status" value="1"/>
</dbReference>
<dbReference type="GO" id="GO:0000978">
    <property type="term" value="F:RNA polymerase II cis-regulatory region sequence-specific DNA binding"/>
    <property type="evidence" value="ECO:0007669"/>
    <property type="project" value="TreeGrafter"/>
</dbReference>
<comment type="caution">
    <text evidence="9">The sequence shown here is derived from an EMBL/GenBank/DDBJ whole genome shotgun (WGS) entry which is preliminary data.</text>
</comment>
<evidence type="ECO:0000256" key="5">
    <source>
        <dbReference type="ARBA" id="ARBA00023242"/>
    </source>
</evidence>
<dbReference type="GO" id="GO:0046982">
    <property type="term" value="F:protein heterodimerization activity"/>
    <property type="evidence" value="ECO:0007669"/>
    <property type="project" value="InterPro"/>
</dbReference>
<dbReference type="Proteomes" id="UP001165082">
    <property type="component" value="Unassembled WGS sequence"/>
</dbReference>
<evidence type="ECO:0000313" key="10">
    <source>
        <dbReference type="Proteomes" id="UP001165082"/>
    </source>
</evidence>
<organism evidence="9 10">
    <name type="scientific">Triparma retinervis</name>
    <dbReference type="NCBI Taxonomy" id="2557542"/>
    <lineage>
        <taxon>Eukaryota</taxon>
        <taxon>Sar</taxon>
        <taxon>Stramenopiles</taxon>
        <taxon>Ochrophyta</taxon>
        <taxon>Bolidophyceae</taxon>
        <taxon>Parmales</taxon>
        <taxon>Triparmaceae</taxon>
        <taxon>Triparma</taxon>
    </lineage>
</organism>
<feature type="compositionally biased region" description="Low complexity" evidence="7">
    <location>
        <begin position="506"/>
        <end position="517"/>
    </location>
</feature>
<evidence type="ECO:0000259" key="8">
    <source>
        <dbReference type="Pfam" id="PF00808"/>
    </source>
</evidence>
<evidence type="ECO:0000256" key="3">
    <source>
        <dbReference type="ARBA" id="ARBA00023125"/>
    </source>
</evidence>
<dbReference type="PANTHER" id="PTHR10252">
    <property type="entry name" value="HISTONE-LIKE TRANSCRIPTION FACTOR CCAAT-RELATED"/>
    <property type="match status" value="1"/>
</dbReference>
<proteinExistence type="inferred from homology"/>
<dbReference type="SUPFAM" id="SSF47113">
    <property type="entry name" value="Histone-fold"/>
    <property type="match status" value="1"/>
</dbReference>